<organism evidence="1 2">
    <name type="scientific">Amycolatopsis rubida</name>
    <dbReference type="NCBI Taxonomy" id="112413"/>
    <lineage>
        <taxon>Bacteria</taxon>
        <taxon>Bacillati</taxon>
        <taxon>Actinomycetota</taxon>
        <taxon>Actinomycetes</taxon>
        <taxon>Pseudonocardiales</taxon>
        <taxon>Pseudonocardiaceae</taxon>
        <taxon>Amycolatopsis</taxon>
    </lineage>
</organism>
<dbReference type="STRING" id="112413.SAMN05421854_102498"/>
<dbReference type="Proteomes" id="UP000199137">
    <property type="component" value="Unassembled WGS sequence"/>
</dbReference>
<evidence type="ECO:0000313" key="2">
    <source>
        <dbReference type="Proteomes" id="UP000199137"/>
    </source>
</evidence>
<dbReference type="OrthoDB" id="3637991at2"/>
<name>A0A1I5IJT2_9PSEU</name>
<evidence type="ECO:0000313" key="1">
    <source>
        <dbReference type="EMBL" id="SFO60476.1"/>
    </source>
</evidence>
<proteinExistence type="predicted"/>
<dbReference type="EMBL" id="FOWC01000002">
    <property type="protein sequence ID" value="SFO60476.1"/>
    <property type="molecule type" value="Genomic_DNA"/>
</dbReference>
<reference evidence="1 2" key="1">
    <citation type="submission" date="2016-10" db="EMBL/GenBank/DDBJ databases">
        <authorList>
            <person name="de Groot N.N."/>
        </authorList>
    </citation>
    <scope>NUCLEOTIDE SEQUENCE [LARGE SCALE GENOMIC DNA]</scope>
    <source>
        <strain evidence="1 2">DSM 44637</strain>
    </source>
</reference>
<protein>
    <submittedName>
        <fullName evidence="1">Uncharacterized protein</fullName>
    </submittedName>
</protein>
<dbReference type="RefSeq" id="WP_093573073.1">
    <property type="nucleotide sequence ID" value="NZ_FOWC01000002.1"/>
</dbReference>
<accession>A0A1I5IJT2</accession>
<sequence length="79" mass="8463">MTGRVFTAGDPEPPASEVRSVLGASGTVYARSEPAGLYWHPRYGVGLVRHWPRLLAHDGPLTVEVELPPLALFDLPGAS</sequence>
<gene>
    <name evidence="1" type="ORF">SAMN05421854_102498</name>
</gene>
<dbReference type="AlphaFoldDB" id="A0A1I5IJT2"/>